<dbReference type="SUPFAM" id="SSF54593">
    <property type="entry name" value="Glyoxalase/Bleomycin resistance protein/Dihydroxybiphenyl dioxygenase"/>
    <property type="match status" value="1"/>
</dbReference>
<dbReference type="Pfam" id="PF00903">
    <property type="entry name" value="Glyoxalase"/>
    <property type="match status" value="1"/>
</dbReference>
<dbReference type="PANTHER" id="PTHR39175">
    <property type="entry name" value="FAMILY PROTEIN, PUTATIVE (AFU_ORTHOLOGUE AFUA_3G15060)-RELATED"/>
    <property type="match status" value="1"/>
</dbReference>
<evidence type="ECO:0000313" key="2">
    <source>
        <dbReference type="Proteomes" id="UP000031829"/>
    </source>
</evidence>
<dbReference type="RefSeq" id="WP_016764055.1">
    <property type="nucleotide sequence ID" value="NZ_BCVB01000004.1"/>
</dbReference>
<dbReference type="PROSITE" id="PS51819">
    <property type="entry name" value="VOC"/>
    <property type="match status" value="1"/>
</dbReference>
<evidence type="ECO:0000313" key="1">
    <source>
        <dbReference type="EMBL" id="AJI23235.1"/>
    </source>
</evidence>
<organism evidence="1 2">
    <name type="scientific">Priestia megaterium (strain ATCC 14581 / DSM 32 / CCUG 1817 / JCM 2506 / NBRC 15308 / NCIMB 9376 / NCTC 10342 / NRRL B-14308 / VKM B-512 / Ford 19)</name>
    <name type="common">Bacillus megaterium</name>
    <dbReference type="NCBI Taxonomy" id="1348623"/>
    <lineage>
        <taxon>Bacteria</taxon>
        <taxon>Bacillati</taxon>
        <taxon>Bacillota</taxon>
        <taxon>Bacilli</taxon>
        <taxon>Bacillales</taxon>
        <taxon>Bacillaceae</taxon>
        <taxon>Priestia</taxon>
    </lineage>
</organism>
<dbReference type="Gene3D" id="3.10.180.10">
    <property type="entry name" value="2,3-Dihydroxybiphenyl 1,2-Dioxygenase, domain 1"/>
    <property type="match status" value="1"/>
</dbReference>
<dbReference type="InterPro" id="IPR004360">
    <property type="entry name" value="Glyas_Fos-R_dOase_dom"/>
</dbReference>
<dbReference type="HOGENOM" id="CLU_140387_0_0_9"/>
<dbReference type="InterPro" id="IPR029068">
    <property type="entry name" value="Glyas_Bleomycin-R_OHBP_Dase"/>
</dbReference>
<dbReference type="InterPro" id="IPR037523">
    <property type="entry name" value="VOC_core"/>
</dbReference>
<sequence length="120" mass="13908">MFLGIDHVQLLGPEGCEQEARNFYENLLGMKTVLKPENLRHRGGIWFQCGTQEVHISIQDDYIPAKKAHPAFVVEDIKTLRRKLAHEGCVLSEEEPIAGRERFFVHDPFGNRLEFLQYDK</sequence>
<dbReference type="AlphaFoldDB" id="A0A0B6AE97"/>
<dbReference type="Proteomes" id="UP000031829">
    <property type="component" value="Chromosome"/>
</dbReference>
<dbReference type="EMBL" id="CP009920">
    <property type="protein sequence ID" value="AJI23235.1"/>
    <property type="molecule type" value="Genomic_DNA"/>
</dbReference>
<dbReference type="GeneID" id="93642656"/>
<dbReference type="PANTHER" id="PTHR39175:SF1">
    <property type="entry name" value="FAMILY PROTEIN, PUTATIVE (AFU_ORTHOLOGUE AFUA_3G15060)-RELATED"/>
    <property type="match status" value="1"/>
</dbReference>
<proteinExistence type="predicted"/>
<dbReference type="KEGG" id="bmeg:BG04_4662"/>
<gene>
    <name evidence="1" type="ORF">BG04_4662</name>
</gene>
<protein>
    <submittedName>
        <fullName evidence="1">Glyoxalase-like domain protein</fullName>
    </submittedName>
</protein>
<name>A0A0B6AE97_PRIM2</name>
<reference evidence="1 2" key="1">
    <citation type="journal article" date="2015" name="Genome Announc.">
        <title>Complete genome sequences for 35 biothreat assay-relevant bacillus species.</title>
        <authorList>
            <person name="Johnson S.L."/>
            <person name="Daligault H.E."/>
            <person name="Davenport K.W."/>
            <person name="Jaissle J."/>
            <person name="Frey K.G."/>
            <person name="Ladner J.T."/>
            <person name="Broomall S.M."/>
            <person name="Bishop-Lilly K.A."/>
            <person name="Bruce D.C."/>
            <person name="Gibbons H.S."/>
            <person name="Coyne S.R."/>
            <person name="Lo C.C."/>
            <person name="Meincke L."/>
            <person name="Munk A.C."/>
            <person name="Koroleva G.I."/>
            <person name="Rosenzweig C.N."/>
            <person name="Palacios G.F."/>
            <person name="Redden C.L."/>
            <person name="Minogue T.D."/>
            <person name="Chain P.S."/>
        </authorList>
    </citation>
    <scope>NUCLEOTIDE SEQUENCE [LARGE SCALE GENOMIC DNA]</scope>
    <source>
        <strain evidence="2">ATCC 14581 / DSM 32 / JCM 2506 / NBRC 15308 / NCIMB 9376 / NCTC 10342 / NRRL B-14308 / VKM B-512</strain>
    </source>
</reference>
<accession>A0A0B6AE97</accession>